<dbReference type="InterPro" id="IPR036465">
    <property type="entry name" value="vWFA_dom_sf"/>
</dbReference>
<organism evidence="3 4">
    <name type="scientific">Clytia hemisphaerica</name>
    <dbReference type="NCBI Taxonomy" id="252671"/>
    <lineage>
        <taxon>Eukaryota</taxon>
        <taxon>Metazoa</taxon>
        <taxon>Cnidaria</taxon>
        <taxon>Hydrozoa</taxon>
        <taxon>Hydroidolina</taxon>
        <taxon>Leptothecata</taxon>
        <taxon>Obeliida</taxon>
        <taxon>Clytiidae</taxon>
        <taxon>Clytia</taxon>
    </lineage>
</organism>
<feature type="chain" id="PRO_5029745798" description="VWFA domain-containing protein" evidence="1">
    <location>
        <begin position="25"/>
        <end position="1096"/>
    </location>
</feature>
<dbReference type="SMART" id="SM00327">
    <property type="entry name" value="VWA"/>
    <property type="match status" value="4"/>
</dbReference>
<dbReference type="PANTHER" id="PTHR24020:SF20">
    <property type="entry name" value="PH DOMAIN-CONTAINING PROTEIN"/>
    <property type="match status" value="1"/>
</dbReference>
<dbReference type="AlphaFoldDB" id="A0A7M5USY4"/>
<dbReference type="EnsemblMetazoa" id="CLYHEMT004016.1">
    <property type="protein sequence ID" value="CLYHEMP004016.1"/>
    <property type="gene ID" value="CLYHEMG004016"/>
</dbReference>
<accession>A0A7M5USY4</accession>
<dbReference type="Pfam" id="PF00092">
    <property type="entry name" value="VWA"/>
    <property type="match status" value="5"/>
</dbReference>
<feature type="domain" description="VWFA" evidence="2">
    <location>
        <begin position="411"/>
        <end position="583"/>
    </location>
</feature>
<evidence type="ECO:0000313" key="4">
    <source>
        <dbReference type="Proteomes" id="UP000594262"/>
    </source>
</evidence>
<dbReference type="Gene3D" id="3.40.50.410">
    <property type="entry name" value="von Willebrand factor, type A domain"/>
    <property type="match status" value="5"/>
</dbReference>
<feature type="domain" description="VWFA" evidence="2">
    <location>
        <begin position="214"/>
        <end position="391"/>
    </location>
</feature>
<dbReference type="CDD" id="cd01450">
    <property type="entry name" value="vWFA_subfamily_ECM"/>
    <property type="match status" value="3"/>
</dbReference>
<name>A0A7M5USY4_9CNID</name>
<sequence>MTFCIPKITLCILLTWLYIQEIVSQQSSSKCENDLNVAVVVDGSIKDAANAKKVRSLIKQISDGFEIEPSKSAFSLGVVNFGISLHLPVDQSFSNLEFQFFVDQVDFSNVPRVITDYGQLFQSSNNKRSAYDNVLVTIEQYGTPHAKTFSKLISTLEKNTKIVKIVIGPDASTSTDTVLRIENFGDLLAQDFIRKATNAVCKSANSKSCATSMDIGFILDSSGSLRNQYPQIKGFIQDFANNLDISKDGVHVGVVTFSFYATLSIKFSDYVDKTAFKTAVGNIPLMGSTTRIDKALKISNDELFSTSNGARKDVPKILILLTDGSQTQDRDAVDPGKVAKTLRENDITIVSIGIGKGVNVDELEHIAGDRSRVYQADDFDKLIEGGFINNILQKSCETAKFKENRFNTVSDITFMLDGSSSAASAFGSLKDFIIYIMSRFTQYAHFGVLLGGDSSQFSIKHSSSQSIENLRAQMANINLAGGDRMNLDNSLQQALTEMQDQSSGMRQGVPKMFVLLTTSHQKPTGKELDKIKQIQELGGMFIIVAVGTNNYDPSFLFSIPREQKNVHLLPGQSGLNNAFADVISKQISSSAENIKQDAVIDLGFIIDSSASFKDYYDLEKDFIKRIGSRFNLDQYKTRTSVMTYSNYINMISKFADFHGQKSFESAIDNAAFSGSTSRIDKALAEANDNMFSVKSGGRAGVKQVLVIVTDGVSSASGVDPFAIAKKIKNQNIHVIVVAVGDAIKANSLDALGDQVFYMNDYADLGSLDFSTNIMNSVSDLAKKKVEALCQQEVDVGFILDSSGSLRNEYTKEKDFLKAMAAQFDVGKSAQVGVITFSYYTELSIKMNQYNDINDLSKAVDDIPLMGSTTRIDKALRQAQSDMFAIKNGGRFGVNKVLILLTDGSQTQDVGAEDPADIAGEIRKQGINMMTVGIGPGVNSTELARIAGGKKNMYQAESFDVLIGKPFLESVTKAGCEKAKEVLPPEPTCKAKVDVGFVLDSSGSLRNDYDKEKDFLKALAATFGVSDDGARAGVVTFSYYTEHSIKLNDHTSLDTFNEAVDNIKLMGSTTRIDKALRMTQKDMFSIPNGGRPGVNKF</sequence>
<keyword evidence="4" id="KW-1185">Reference proteome</keyword>
<keyword evidence="1" id="KW-0732">Signal</keyword>
<dbReference type="Proteomes" id="UP000594262">
    <property type="component" value="Unplaced"/>
</dbReference>
<dbReference type="SUPFAM" id="SSF53300">
    <property type="entry name" value="vWA-like"/>
    <property type="match status" value="6"/>
</dbReference>
<dbReference type="PANTHER" id="PTHR24020">
    <property type="entry name" value="COLLAGEN ALPHA"/>
    <property type="match status" value="1"/>
</dbReference>
<feature type="signal peptide" evidence="1">
    <location>
        <begin position="1"/>
        <end position="24"/>
    </location>
</feature>
<evidence type="ECO:0000256" key="1">
    <source>
        <dbReference type="SAM" id="SignalP"/>
    </source>
</evidence>
<feature type="domain" description="VWFA" evidence="2">
    <location>
        <begin position="794"/>
        <end position="970"/>
    </location>
</feature>
<dbReference type="OrthoDB" id="6132730at2759"/>
<protein>
    <recommendedName>
        <fullName evidence="2">VWFA domain-containing protein</fullName>
    </recommendedName>
</protein>
<reference evidence="3" key="1">
    <citation type="submission" date="2021-01" db="UniProtKB">
        <authorList>
            <consortium name="EnsemblMetazoa"/>
        </authorList>
    </citation>
    <scope>IDENTIFICATION</scope>
</reference>
<feature type="domain" description="VWFA" evidence="2">
    <location>
        <begin position="601"/>
        <end position="777"/>
    </location>
</feature>
<feature type="domain" description="VWFA" evidence="2">
    <location>
        <begin position="993"/>
        <end position="1096"/>
    </location>
</feature>
<evidence type="ECO:0000313" key="3">
    <source>
        <dbReference type="EnsemblMetazoa" id="CLYHEMP004016.1"/>
    </source>
</evidence>
<proteinExistence type="predicted"/>
<dbReference type="InterPro" id="IPR002035">
    <property type="entry name" value="VWF_A"/>
</dbReference>
<dbReference type="InterPro" id="IPR050525">
    <property type="entry name" value="ECM_Assembly_Org"/>
</dbReference>
<dbReference type="PROSITE" id="PS50234">
    <property type="entry name" value="VWFA"/>
    <property type="match status" value="5"/>
</dbReference>
<evidence type="ECO:0000259" key="2">
    <source>
        <dbReference type="PROSITE" id="PS50234"/>
    </source>
</evidence>